<proteinExistence type="predicted"/>
<sequence length="309" mass="32685">MAGAGEGREGSYRLPPPSFPAQALFDDPRYHRTTTPSSSSLASIAAPAPALPSTLAGGSFRSQSVPFGAHDVEMHDALAHAPAPPSFVSPTSPRAPPSSFVFPSHAGSGSRPPSSGNRPSSRQSAVGVGVGSSGRGPGSLGGGGVGHPQLSSRSVHPIPNYEREHQREHSKNFKAQTLRAAAEDCLRREHYSHYQSHSHLPAAIDIENFDALSHEEISSVNGVRTPPYTPEVASTRPSFLRDARRERSPLPQRDIKHSEMTEVEVVVSPLTSPPPSPPPVTLPAITTSNVAVSPPAPVLSPVQLFTRVY</sequence>
<dbReference type="InParanoid" id="A0A0H2R342"/>
<feature type="region of interest" description="Disordered" evidence="1">
    <location>
        <begin position="1"/>
        <end position="45"/>
    </location>
</feature>
<feature type="compositionally biased region" description="Pro residues" evidence="1">
    <location>
        <begin position="271"/>
        <end position="281"/>
    </location>
</feature>
<evidence type="ECO:0000313" key="2">
    <source>
        <dbReference type="EMBL" id="KLO06190.1"/>
    </source>
</evidence>
<protein>
    <submittedName>
        <fullName evidence="2">Uncharacterized protein</fullName>
    </submittedName>
</protein>
<dbReference type="Proteomes" id="UP000053477">
    <property type="component" value="Unassembled WGS sequence"/>
</dbReference>
<feature type="region of interest" description="Disordered" evidence="1">
    <location>
        <begin position="76"/>
        <end position="176"/>
    </location>
</feature>
<feature type="compositionally biased region" description="Low complexity" evidence="1">
    <location>
        <begin position="33"/>
        <end position="45"/>
    </location>
</feature>
<accession>A0A0H2R342</accession>
<gene>
    <name evidence="2" type="ORF">SCHPADRAFT_910494</name>
</gene>
<feature type="compositionally biased region" description="Basic and acidic residues" evidence="1">
    <location>
        <begin position="239"/>
        <end position="260"/>
    </location>
</feature>
<feature type="compositionally biased region" description="Basic and acidic residues" evidence="1">
    <location>
        <begin position="1"/>
        <end position="11"/>
    </location>
</feature>
<dbReference type="AlphaFoldDB" id="A0A0H2R342"/>
<evidence type="ECO:0000313" key="3">
    <source>
        <dbReference type="Proteomes" id="UP000053477"/>
    </source>
</evidence>
<dbReference type="EMBL" id="KQ086228">
    <property type="protein sequence ID" value="KLO06190.1"/>
    <property type="molecule type" value="Genomic_DNA"/>
</dbReference>
<organism evidence="2 3">
    <name type="scientific">Schizopora paradoxa</name>
    <dbReference type="NCBI Taxonomy" id="27342"/>
    <lineage>
        <taxon>Eukaryota</taxon>
        <taxon>Fungi</taxon>
        <taxon>Dikarya</taxon>
        <taxon>Basidiomycota</taxon>
        <taxon>Agaricomycotina</taxon>
        <taxon>Agaricomycetes</taxon>
        <taxon>Hymenochaetales</taxon>
        <taxon>Schizoporaceae</taxon>
        <taxon>Schizopora</taxon>
    </lineage>
</organism>
<feature type="compositionally biased region" description="Basic and acidic residues" evidence="1">
    <location>
        <begin position="161"/>
        <end position="171"/>
    </location>
</feature>
<feature type="compositionally biased region" description="Gly residues" evidence="1">
    <location>
        <begin position="128"/>
        <end position="146"/>
    </location>
</feature>
<reference evidence="2 3" key="1">
    <citation type="submission" date="2015-04" db="EMBL/GenBank/DDBJ databases">
        <title>Complete genome sequence of Schizopora paradoxa KUC8140, a cosmopolitan wood degrader in East Asia.</title>
        <authorList>
            <consortium name="DOE Joint Genome Institute"/>
            <person name="Min B."/>
            <person name="Park H."/>
            <person name="Jang Y."/>
            <person name="Kim J.-J."/>
            <person name="Kim K.H."/>
            <person name="Pangilinan J."/>
            <person name="Lipzen A."/>
            <person name="Riley R."/>
            <person name="Grigoriev I.V."/>
            <person name="Spatafora J.W."/>
            <person name="Choi I.-G."/>
        </authorList>
    </citation>
    <scope>NUCLEOTIDE SEQUENCE [LARGE SCALE GENOMIC DNA]</scope>
    <source>
        <strain evidence="2 3">KUC8140</strain>
    </source>
</reference>
<feature type="region of interest" description="Disordered" evidence="1">
    <location>
        <begin position="220"/>
        <end position="282"/>
    </location>
</feature>
<evidence type="ECO:0000256" key="1">
    <source>
        <dbReference type="SAM" id="MobiDB-lite"/>
    </source>
</evidence>
<name>A0A0H2R342_9AGAM</name>
<keyword evidence="3" id="KW-1185">Reference proteome</keyword>
<feature type="compositionally biased region" description="Low complexity" evidence="1">
    <location>
        <begin position="107"/>
        <end position="127"/>
    </location>
</feature>